<evidence type="ECO:0000256" key="1">
    <source>
        <dbReference type="ARBA" id="ARBA00004141"/>
    </source>
</evidence>
<sequence length="154" mass="16694">MELDFYVRMLQSFAVAPAAVVTVTNDLHGSATVAFARLGIPRWFIRWIGLWKAMIITINFLHEGEYVPLAQSMLALLMGGAIFTHVAVERSVLRALPAVAILGTSVAVPIMRGASRPALSAGVTLMVAVTGYYIGVAIQRGLQTRATSKREQPR</sequence>
<feature type="transmembrane region" description="Helical" evidence="5">
    <location>
        <begin position="118"/>
        <end position="138"/>
    </location>
</feature>
<evidence type="ECO:0000256" key="4">
    <source>
        <dbReference type="ARBA" id="ARBA00023136"/>
    </source>
</evidence>
<organism evidence="6 7">
    <name type="scientific">Diacronema lutheri</name>
    <name type="common">Unicellular marine alga</name>
    <name type="synonym">Monochrysis lutheri</name>
    <dbReference type="NCBI Taxonomy" id="2081491"/>
    <lineage>
        <taxon>Eukaryota</taxon>
        <taxon>Haptista</taxon>
        <taxon>Haptophyta</taxon>
        <taxon>Pavlovophyceae</taxon>
        <taxon>Pavlovales</taxon>
        <taxon>Pavlovaceae</taxon>
        <taxon>Diacronema</taxon>
    </lineage>
</organism>
<gene>
    <name evidence="6" type="ORF">KFE25_011004</name>
</gene>
<dbReference type="AlphaFoldDB" id="A0A8J5XJU0"/>
<keyword evidence="4 5" id="KW-0472">Membrane</keyword>
<comment type="subcellular location">
    <subcellularLocation>
        <location evidence="1">Membrane</location>
        <topology evidence="1">Multi-pass membrane protein</topology>
    </subcellularLocation>
</comment>
<feature type="transmembrane region" description="Helical" evidence="5">
    <location>
        <begin position="43"/>
        <end position="62"/>
    </location>
</feature>
<dbReference type="EMBL" id="JAGTXO010000036">
    <property type="protein sequence ID" value="KAG8459955.1"/>
    <property type="molecule type" value="Genomic_DNA"/>
</dbReference>
<feature type="transmembrane region" description="Helical" evidence="5">
    <location>
        <begin position="68"/>
        <end position="88"/>
    </location>
</feature>
<name>A0A8J5XJU0_DIALT</name>
<evidence type="ECO:0000256" key="3">
    <source>
        <dbReference type="ARBA" id="ARBA00022989"/>
    </source>
</evidence>
<dbReference type="InterPro" id="IPR032808">
    <property type="entry name" value="DoxX"/>
</dbReference>
<reference evidence="6" key="1">
    <citation type="submission" date="2021-05" db="EMBL/GenBank/DDBJ databases">
        <title>The genome of the haptophyte Pavlova lutheri (Diacronema luteri, Pavlovales) - a model for lipid biosynthesis in eukaryotic algae.</title>
        <authorList>
            <person name="Hulatt C.J."/>
            <person name="Posewitz M.C."/>
        </authorList>
    </citation>
    <scope>NUCLEOTIDE SEQUENCE</scope>
    <source>
        <strain evidence="6">NIVA-4/92</strain>
    </source>
</reference>
<evidence type="ECO:0000313" key="6">
    <source>
        <dbReference type="EMBL" id="KAG8459955.1"/>
    </source>
</evidence>
<evidence type="ECO:0000256" key="5">
    <source>
        <dbReference type="SAM" id="Phobius"/>
    </source>
</evidence>
<feature type="transmembrane region" description="Helical" evidence="5">
    <location>
        <begin position="95"/>
        <end position="112"/>
    </location>
</feature>
<keyword evidence="3 5" id="KW-1133">Transmembrane helix</keyword>
<accession>A0A8J5XJU0</accession>
<protein>
    <submittedName>
        <fullName evidence="6">Uncharacterized protein</fullName>
    </submittedName>
</protein>
<dbReference type="GO" id="GO:0016020">
    <property type="term" value="C:membrane"/>
    <property type="evidence" value="ECO:0007669"/>
    <property type="project" value="UniProtKB-SubCell"/>
</dbReference>
<keyword evidence="2 5" id="KW-0812">Transmembrane</keyword>
<dbReference type="OrthoDB" id="10408054at2759"/>
<keyword evidence="7" id="KW-1185">Reference proteome</keyword>
<dbReference type="Pfam" id="PF13564">
    <property type="entry name" value="DoxX_2"/>
    <property type="match status" value="1"/>
</dbReference>
<proteinExistence type="predicted"/>
<dbReference type="Proteomes" id="UP000751190">
    <property type="component" value="Unassembled WGS sequence"/>
</dbReference>
<evidence type="ECO:0000256" key="2">
    <source>
        <dbReference type="ARBA" id="ARBA00022692"/>
    </source>
</evidence>
<evidence type="ECO:0000313" key="7">
    <source>
        <dbReference type="Proteomes" id="UP000751190"/>
    </source>
</evidence>
<comment type="caution">
    <text evidence="6">The sequence shown here is derived from an EMBL/GenBank/DDBJ whole genome shotgun (WGS) entry which is preliminary data.</text>
</comment>